<protein>
    <submittedName>
        <fullName evidence="4">NADPH-dependent FMN reductase</fullName>
    </submittedName>
</protein>
<dbReference type="Pfam" id="PF03358">
    <property type="entry name" value="FMN_red"/>
    <property type="match status" value="1"/>
</dbReference>
<evidence type="ECO:0000256" key="1">
    <source>
        <dbReference type="ARBA" id="ARBA00022630"/>
    </source>
</evidence>
<dbReference type="Proteomes" id="UP000005361">
    <property type="component" value="Chromosome"/>
</dbReference>
<dbReference type="HOGENOM" id="CLU_050993_6_1_9"/>
<dbReference type="AlphaFoldDB" id="I9DFK9"/>
<dbReference type="RefSeq" id="WP_007957929.1">
    <property type="nucleotide sequence ID" value="NZ_CP010978.1"/>
</dbReference>
<evidence type="ECO:0000259" key="3">
    <source>
        <dbReference type="Pfam" id="PF03358"/>
    </source>
</evidence>
<dbReference type="OrthoDB" id="9805976at2"/>
<sequence>MKKKILVLTGSPRIGGNSDLLADAFIKGANKAGHEVVKCEVGRKKIMGCMACDTCYSKGKPCSFDDDFNSIAPLIEKADAIIFITPLYWFSFPTQLKAVIDKTYSFIIGEKKLNIKESMLLVCGEEDDESVFSGIISTYKQIAYYQKWSDRGYLVVPGVNSKGDILSTRALVLAEEMGNNI</sequence>
<dbReference type="KEGG" id="pft:JBW_03057"/>
<keyword evidence="2" id="KW-0288">FMN</keyword>
<organism evidence="4 5">
    <name type="scientific">Pelosinus fermentans JBW45</name>
    <dbReference type="NCBI Taxonomy" id="1192197"/>
    <lineage>
        <taxon>Bacteria</taxon>
        <taxon>Bacillati</taxon>
        <taxon>Bacillota</taxon>
        <taxon>Negativicutes</taxon>
        <taxon>Selenomonadales</taxon>
        <taxon>Sporomusaceae</taxon>
        <taxon>Pelosinus</taxon>
    </lineage>
</organism>
<feature type="domain" description="NADPH-dependent FMN reductase-like" evidence="3">
    <location>
        <begin position="4"/>
        <end position="121"/>
    </location>
</feature>
<name>I9DFK9_9FIRM</name>
<dbReference type="InterPro" id="IPR005025">
    <property type="entry name" value="FMN_Rdtase-like_dom"/>
</dbReference>
<reference evidence="4 5" key="1">
    <citation type="journal article" date="2015" name="Genome Announc.">
        <title>Complete Genome Sequence of Pelosinus fermentans JBW45, a Member of a Remarkably Competitive Group of Negativicutes in the Firmicutes Phylum.</title>
        <authorList>
            <person name="De Leon K.B."/>
            <person name="Utturkar S.M."/>
            <person name="Camilleri L.B."/>
            <person name="Elias D.A."/>
            <person name="Arkin A.P."/>
            <person name="Fields M.W."/>
            <person name="Brown S.D."/>
            <person name="Wall J.D."/>
        </authorList>
    </citation>
    <scope>NUCLEOTIDE SEQUENCE [LARGE SCALE GENOMIC DNA]</scope>
    <source>
        <strain evidence="4 5">JBW45</strain>
    </source>
</reference>
<evidence type="ECO:0000256" key="2">
    <source>
        <dbReference type="ARBA" id="ARBA00022643"/>
    </source>
</evidence>
<dbReference type="EMBL" id="CP010978">
    <property type="protein sequence ID" value="AJQ28400.1"/>
    <property type="molecule type" value="Genomic_DNA"/>
</dbReference>
<dbReference type="Gene3D" id="3.40.50.360">
    <property type="match status" value="1"/>
</dbReference>
<dbReference type="InterPro" id="IPR051796">
    <property type="entry name" value="ISF_SsuE-like"/>
</dbReference>
<evidence type="ECO:0000313" key="4">
    <source>
        <dbReference type="EMBL" id="AJQ28400.1"/>
    </source>
</evidence>
<gene>
    <name evidence="4" type="ORF">JBW_03057</name>
</gene>
<dbReference type="PANTHER" id="PTHR43278">
    <property type="entry name" value="NAD(P)H-DEPENDENT FMN-CONTAINING OXIDOREDUCTASE YWQN-RELATED"/>
    <property type="match status" value="1"/>
</dbReference>
<dbReference type="InterPro" id="IPR029039">
    <property type="entry name" value="Flavoprotein-like_sf"/>
</dbReference>
<proteinExistence type="predicted"/>
<dbReference type="SUPFAM" id="SSF52218">
    <property type="entry name" value="Flavoproteins"/>
    <property type="match status" value="1"/>
</dbReference>
<evidence type="ECO:0000313" key="5">
    <source>
        <dbReference type="Proteomes" id="UP000005361"/>
    </source>
</evidence>
<dbReference type="PANTHER" id="PTHR43278:SF4">
    <property type="entry name" value="NAD(P)H-DEPENDENT FMN-CONTAINING OXIDOREDUCTASE YWQN-RELATED"/>
    <property type="match status" value="1"/>
</dbReference>
<keyword evidence="1" id="KW-0285">Flavoprotein</keyword>
<dbReference type="STRING" id="1192197.JBW_03057"/>
<reference evidence="5" key="2">
    <citation type="submission" date="2015-02" db="EMBL/GenBank/DDBJ databases">
        <title>Complete Genome Sequence of Pelosinus fermentans JBW45.</title>
        <authorList>
            <person name="De Leon K.B."/>
            <person name="Utturkar S.M."/>
            <person name="Camilleri L.B."/>
            <person name="Arkin A.P."/>
            <person name="Fields M.W."/>
            <person name="Brown S.D."/>
            <person name="Wall J.D."/>
        </authorList>
    </citation>
    <scope>NUCLEOTIDE SEQUENCE [LARGE SCALE GENOMIC DNA]</scope>
    <source>
        <strain evidence="5">JBW45</strain>
    </source>
</reference>
<dbReference type="GO" id="GO:0016491">
    <property type="term" value="F:oxidoreductase activity"/>
    <property type="evidence" value="ECO:0007669"/>
    <property type="project" value="InterPro"/>
</dbReference>
<accession>I9DFK9</accession>